<dbReference type="GO" id="GO:0009360">
    <property type="term" value="C:DNA polymerase III complex"/>
    <property type="evidence" value="ECO:0007669"/>
    <property type="project" value="TreeGrafter"/>
</dbReference>
<dbReference type="InterPro" id="IPR048466">
    <property type="entry name" value="DNA_pol3_delta-like_C"/>
</dbReference>
<dbReference type="Gene3D" id="1.10.8.60">
    <property type="match status" value="1"/>
</dbReference>
<comment type="catalytic activity">
    <reaction evidence="7">
        <text>DNA(n) + a 2'-deoxyribonucleoside 5'-triphosphate = DNA(n+1) + diphosphate</text>
        <dbReference type="Rhea" id="RHEA:22508"/>
        <dbReference type="Rhea" id="RHEA-COMP:17339"/>
        <dbReference type="Rhea" id="RHEA-COMP:17340"/>
        <dbReference type="ChEBI" id="CHEBI:33019"/>
        <dbReference type="ChEBI" id="CHEBI:61560"/>
        <dbReference type="ChEBI" id="CHEBI:173112"/>
        <dbReference type="EC" id="2.7.7.7"/>
    </reaction>
</comment>
<dbReference type="Proteomes" id="UP000424462">
    <property type="component" value="Chromosome"/>
</dbReference>
<gene>
    <name evidence="9" type="ORF">COCCU_10510</name>
</gene>
<dbReference type="Pfam" id="PF21694">
    <property type="entry name" value="DNA_pol3_delta_C"/>
    <property type="match status" value="1"/>
</dbReference>
<dbReference type="SUPFAM" id="SSF52540">
    <property type="entry name" value="P-loop containing nucleoside triphosphate hydrolases"/>
    <property type="match status" value="1"/>
</dbReference>
<dbReference type="InterPro" id="IPR008921">
    <property type="entry name" value="DNA_pol3_clamp-load_cplx_C"/>
</dbReference>
<evidence type="ECO:0000256" key="4">
    <source>
        <dbReference type="ARBA" id="ARBA00022705"/>
    </source>
</evidence>
<reference evidence="9 10" key="1">
    <citation type="submission" date="2019-11" db="EMBL/GenBank/DDBJ databases">
        <title>Complete genome sequence of Corynebacterium kalinowskii 1959, a novel Corynebacterium species isolated from soil of a small paddock in Vilsendorf, Germany.</title>
        <authorList>
            <person name="Schaffert L."/>
            <person name="Ruwe M."/>
            <person name="Milse J."/>
            <person name="Hanuschka K."/>
            <person name="Ortseifen V."/>
            <person name="Droste J."/>
            <person name="Brandt D."/>
            <person name="Schlueter L."/>
            <person name="Kutter Y."/>
            <person name="Vinke S."/>
            <person name="Viehoefer P."/>
            <person name="Jacob L."/>
            <person name="Luebke N.-C."/>
            <person name="Schulte-Berndt E."/>
            <person name="Hain C."/>
            <person name="Linder M."/>
            <person name="Schmidt P."/>
            <person name="Wollenschlaeger L."/>
            <person name="Luttermann T."/>
            <person name="Thieme E."/>
            <person name="Hassa J."/>
            <person name="Haak M."/>
            <person name="Wittchen M."/>
            <person name="Mentz A."/>
            <person name="Persicke M."/>
            <person name="Busche T."/>
            <person name="Ruckert C."/>
        </authorList>
    </citation>
    <scope>NUCLEOTIDE SEQUENCE [LARGE SCALE GENOMIC DNA]</scope>
    <source>
        <strain evidence="9 10">2039</strain>
    </source>
</reference>
<evidence type="ECO:0000256" key="5">
    <source>
        <dbReference type="ARBA" id="ARBA00022932"/>
    </source>
</evidence>
<feature type="domain" description="DNA polymerase III delta subunit-like C-terminal" evidence="8">
    <location>
        <begin position="228"/>
        <end position="340"/>
    </location>
</feature>
<dbReference type="NCBIfam" id="NF004165">
    <property type="entry name" value="PRK05629.1"/>
    <property type="match status" value="1"/>
</dbReference>
<dbReference type="PANTHER" id="PTHR34388:SF1">
    <property type="entry name" value="DNA POLYMERASE III SUBUNIT DELTA"/>
    <property type="match status" value="1"/>
</dbReference>
<dbReference type="NCBIfam" id="TIGR01128">
    <property type="entry name" value="holA"/>
    <property type="match status" value="1"/>
</dbReference>
<dbReference type="EMBL" id="CP046455">
    <property type="protein sequence ID" value="QGU08021.1"/>
    <property type="molecule type" value="Genomic_DNA"/>
</dbReference>
<sequence length="349" mass="37014">MKKAEGNGIPPRVYRCAAGKRGCGTIYAMSNPVASVHLIEGTEEFLAERARNQIISAIRASIPEGADLPVNTMRAGDITGPELLELLSPSLFGEDRVIVLTNTDEAGKEPAELLLKAALDPAPGIYLIIMHSGGGRTKNMLPKYRKVANQVYEVAELKDRERPGWVKNEFRSHEVEVTPDVVQALLEGVGSDLRELASAVSQLVADTGGAVTAAKVREYHAGVAEVSGFDIADLAVTGQTAKAVASTRRALQLGTSPVALAAALASKVGAIARLYTSRGSDSRRLAGTLGMHPFVVEKTVKVARKWNGEAISDAVILIAELDSAVKGQGGDQNYEIEAAVRQIAELAQK</sequence>
<evidence type="ECO:0000256" key="6">
    <source>
        <dbReference type="ARBA" id="ARBA00034754"/>
    </source>
</evidence>
<evidence type="ECO:0000256" key="7">
    <source>
        <dbReference type="ARBA" id="ARBA00049244"/>
    </source>
</evidence>
<dbReference type="Gene3D" id="3.40.50.300">
    <property type="entry name" value="P-loop containing nucleotide triphosphate hydrolases"/>
    <property type="match status" value="1"/>
</dbReference>
<evidence type="ECO:0000256" key="3">
    <source>
        <dbReference type="ARBA" id="ARBA00022695"/>
    </source>
</evidence>
<dbReference type="AlphaFoldDB" id="A0A6B8W613"/>
<evidence type="ECO:0000313" key="9">
    <source>
        <dbReference type="EMBL" id="QGU08021.1"/>
    </source>
</evidence>
<protein>
    <recommendedName>
        <fullName evidence="1">DNA-directed DNA polymerase</fullName>
        <ecNumber evidence="1">2.7.7.7</ecNumber>
    </recommendedName>
</protein>
<keyword evidence="3" id="KW-0548">Nucleotidyltransferase</keyword>
<dbReference type="InterPro" id="IPR027417">
    <property type="entry name" value="P-loop_NTPase"/>
</dbReference>
<name>A0A6B8W613_9CORY</name>
<dbReference type="KEGG" id="cok:COCCU_10510"/>
<evidence type="ECO:0000313" key="10">
    <source>
        <dbReference type="Proteomes" id="UP000424462"/>
    </source>
</evidence>
<dbReference type="InterPro" id="IPR005790">
    <property type="entry name" value="DNA_polIII_delta"/>
</dbReference>
<keyword evidence="5" id="KW-0239">DNA-directed DNA polymerase</keyword>
<comment type="similarity">
    <text evidence="6">Belongs to the DNA polymerase HolA subunit family.</text>
</comment>
<accession>A0A6B8W613</accession>
<keyword evidence="10" id="KW-1185">Reference proteome</keyword>
<dbReference type="PANTHER" id="PTHR34388">
    <property type="entry name" value="DNA POLYMERASE III SUBUNIT DELTA"/>
    <property type="match status" value="1"/>
</dbReference>
<evidence type="ECO:0000256" key="2">
    <source>
        <dbReference type="ARBA" id="ARBA00022679"/>
    </source>
</evidence>
<dbReference type="Gene3D" id="1.20.272.10">
    <property type="match status" value="1"/>
</dbReference>
<dbReference type="SUPFAM" id="SSF48019">
    <property type="entry name" value="post-AAA+ oligomerization domain-like"/>
    <property type="match status" value="1"/>
</dbReference>
<keyword evidence="4" id="KW-0235">DNA replication</keyword>
<dbReference type="GO" id="GO:0003677">
    <property type="term" value="F:DNA binding"/>
    <property type="evidence" value="ECO:0007669"/>
    <property type="project" value="InterPro"/>
</dbReference>
<evidence type="ECO:0000259" key="8">
    <source>
        <dbReference type="Pfam" id="PF21694"/>
    </source>
</evidence>
<dbReference type="GO" id="GO:0006261">
    <property type="term" value="P:DNA-templated DNA replication"/>
    <property type="evidence" value="ECO:0007669"/>
    <property type="project" value="TreeGrafter"/>
</dbReference>
<proteinExistence type="inferred from homology"/>
<keyword evidence="2" id="KW-0808">Transferase</keyword>
<organism evidence="9 10">
    <name type="scientific">Corynebacterium occultum</name>
    <dbReference type="NCBI Taxonomy" id="2675219"/>
    <lineage>
        <taxon>Bacteria</taxon>
        <taxon>Bacillati</taxon>
        <taxon>Actinomycetota</taxon>
        <taxon>Actinomycetes</taxon>
        <taxon>Mycobacteriales</taxon>
        <taxon>Corynebacteriaceae</taxon>
        <taxon>Corynebacterium</taxon>
    </lineage>
</organism>
<dbReference type="GO" id="GO:0003887">
    <property type="term" value="F:DNA-directed DNA polymerase activity"/>
    <property type="evidence" value="ECO:0007669"/>
    <property type="project" value="UniProtKB-KW"/>
</dbReference>
<dbReference type="EC" id="2.7.7.7" evidence="1"/>
<evidence type="ECO:0000256" key="1">
    <source>
        <dbReference type="ARBA" id="ARBA00012417"/>
    </source>
</evidence>